<dbReference type="RefSeq" id="WP_350353200.1">
    <property type="nucleotide sequence ID" value="NZ_CP158357.1"/>
</dbReference>
<gene>
    <name evidence="2" type="ORF">ABS642_09970</name>
</gene>
<dbReference type="Pfam" id="PF01047">
    <property type="entry name" value="MarR"/>
    <property type="match status" value="1"/>
</dbReference>
<dbReference type="InterPro" id="IPR036388">
    <property type="entry name" value="WH-like_DNA-bd_sf"/>
</dbReference>
<dbReference type="InterPro" id="IPR036390">
    <property type="entry name" value="WH_DNA-bd_sf"/>
</dbReference>
<dbReference type="Gene3D" id="1.10.10.10">
    <property type="entry name" value="Winged helix-like DNA-binding domain superfamily/Winged helix DNA-binding domain"/>
    <property type="match status" value="1"/>
</dbReference>
<feature type="domain" description="HTH marR-type" evidence="1">
    <location>
        <begin position="1"/>
        <end position="152"/>
    </location>
</feature>
<dbReference type="EMBL" id="CP158357">
    <property type="protein sequence ID" value="XBX80396.1"/>
    <property type="molecule type" value="Genomic_DNA"/>
</dbReference>
<dbReference type="GO" id="GO:0006950">
    <property type="term" value="P:response to stress"/>
    <property type="evidence" value="ECO:0007669"/>
    <property type="project" value="TreeGrafter"/>
</dbReference>
<dbReference type="PANTHER" id="PTHR33164">
    <property type="entry name" value="TRANSCRIPTIONAL REGULATOR, MARR FAMILY"/>
    <property type="match status" value="1"/>
</dbReference>
<dbReference type="SMART" id="SM00347">
    <property type="entry name" value="HTH_MARR"/>
    <property type="match status" value="1"/>
</dbReference>
<evidence type="ECO:0000313" key="2">
    <source>
        <dbReference type="EMBL" id="XBX80396.1"/>
    </source>
</evidence>
<dbReference type="InterPro" id="IPR000835">
    <property type="entry name" value="HTH_MarR-typ"/>
</dbReference>
<reference evidence="2" key="1">
    <citation type="submission" date="2024-06" db="EMBL/GenBank/DDBJ databases">
        <title>Draft genome sequence of Microbacterium sp. strain A8/3-1, isolated from Oxytropis tragacanthoides Fisch. ex DC. Root nodules in the Altai region of Russia.</title>
        <authorList>
            <person name="Sazanova A."/>
            <person name="Guro P."/>
            <person name="Kuznetsova I."/>
            <person name="Belimov A."/>
            <person name="Safronova V."/>
        </authorList>
    </citation>
    <scope>NUCLEOTIDE SEQUENCE</scope>
    <source>
        <strain evidence="2">A8/3-1</strain>
    </source>
</reference>
<dbReference type="SUPFAM" id="SSF46785">
    <property type="entry name" value="Winged helix' DNA-binding domain"/>
    <property type="match status" value="1"/>
</dbReference>
<accession>A0AAU7W1U4</accession>
<protein>
    <submittedName>
        <fullName evidence="2">MarR family transcriptional regulator</fullName>
    </submittedName>
</protein>
<dbReference type="PRINTS" id="PR00598">
    <property type="entry name" value="HTHMARR"/>
</dbReference>
<dbReference type="PANTHER" id="PTHR33164:SF43">
    <property type="entry name" value="HTH-TYPE TRANSCRIPTIONAL REPRESSOR YETL"/>
    <property type="match status" value="1"/>
</dbReference>
<dbReference type="InterPro" id="IPR039422">
    <property type="entry name" value="MarR/SlyA-like"/>
</dbReference>
<proteinExistence type="predicted"/>
<dbReference type="PROSITE" id="PS50995">
    <property type="entry name" value="HTH_MARR_2"/>
    <property type="match status" value="1"/>
</dbReference>
<dbReference type="AlphaFoldDB" id="A0AAU7W1U4"/>
<dbReference type="GO" id="GO:0003700">
    <property type="term" value="F:DNA-binding transcription factor activity"/>
    <property type="evidence" value="ECO:0007669"/>
    <property type="project" value="InterPro"/>
</dbReference>
<name>A0AAU7W1U4_9MICO</name>
<sequence>MTSRADISPVFDQDPLDLRLTVASIIHWADSREVREETMQRIRFPLDDMPMFLVVNQLTYRGALRPTDLASTLGTGRANMSKIVRRLEDAGLVTRIASEIDERSILIALTAEGREIGERIVANADRHYRAVTEGWSAEDVSQLQRLLGRFARQAMLELASRSPALSAPR</sequence>
<evidence type="ECO:0000259" key="1">
    <source>
        <dbReference type="PROSITE" id="PS50995"/>
    </source>
</evidence>
<organism evidence="2">
    <name type="scientific">Microbacterium sp. A8/3-1</name>
    <dbReference type="NCBI Taxonomy" id="3160749"/>
    <lineage>
        <taxon>Bacteria</taxon>
        <taxon>Bacillati</taxon>
        <taxon>Actinomycetota</taxon>
        <taxon>Actinomycetes</taxon>
        <taxon>Micrococcales</taxon>
        <taxon>Microbacteriaceae</taxon>
        <taxon>Microbacterium</taxon>
    </lineage>
</organism>